<dbReference type="Proteomes" id="UP001610335">
    <property type="component" value="Unassembled WGS sequence"/>
</dbReference>
<keyword evidence="2 3" id="KW-0040">ANK repeat</keyword>
<dbReference type="InterPro" id="IPR027417">
    <property type="entry name" value="P-loop_NTPase"/>
</dbReference>
<feature type="repeat" description="ANK" evidence="3">
    <location>
        <begin position="1024"/>
        <end position="1056"/>
    </location>
</feature>
<keyword evidence="1" id="KW-0677">Repeat</keyword>
<feature type="repeat" description="ANK" evidence="3">
    <location>
        <begin position="2213"/>
        <end position="2245"/>
    </location>
</feature>
<dbReference type="Pfam" id="PF00023">
    <property type="entry name" value="Ank"/>
    <property type="match status" value="2"/>
</dbReference>
<evidence type="ECO:0000259" key="6">
    <source>
        <dbReference type="Pfam" id="PF24883"/>
    </source>
</evidence>
<dbReference type="EMBL" id="JBFXLS010000072">
    <property type="protein sequence ID" value="KAL2820150.1"/>
    <property type="molecule type" value="Genomic_DNA"/>
</dbReference>
<dbReference type="SUPFAM" id="SSF52540">
    <property type="entry name" value="P-loop containing nucleoside triphosphate hydrolases"/>
    <property type="match status" value="1"/>
</dbReference>
<feature type="region of interest" description="Disordered" evidence="4">
    <location>
        <begin position="1150"/>
        <end position="1201"/>
    </location>
</feature>
<gene>
    <name evidence="7" type="ORF">BDW59DRAFT_164763</name>
</gene>
<dbReference type="PANTHER" id="PTHR24123">
    <property type="entry name" value="ANKYRIN REPEAT-CONTAINING"/>
    <property type="match status" value="1"/>
</dbReference>
<organism evidence="7 8">
    <name type="scientific">Aspergillus cavernicola</name>
    <dbReference type="NCBI Taxonomy" id="176166"/>
    <lineage>
        <taxon>Eukaryota</taxon>
        <taxon>Fungi</taxon>
        <taxon>Dikarya</taxon>
        <taxon>Ascomycota</taxon>
        <taxon>Pezizomycotina</taxon>
        <taxon>Eurotiomycetes</taxon>
        <taxon>Eurotiomycetidae</taxon>
        <taxon>Eurotiales</taxon>
        <taxon>Aspergillaceae</taxon>
        <taxon>Aspergillus</taxon>
        <taxon>Aspergillus subgen. Nidulantes</taxon>
    </lineage>
</organism>
<dbReference type="Pfam" id="PF24883">
    <property type="entry name" value="NPHP3_N"/>
    <property type="match status" value="1"/>
</dbReference>
<feature type="repeat" description="ANK" evidence="3">
    <location>
        <begin position="1089"/>
        <end position="1113"/>
    </location>
</feature>
<dbReference type="InterPro" id="IPR002110">
    <property type="entry name" value="Ankyrin_rpt"/>
</dbReference>
<sequence>MATSSATIAASTPSTTTTRWQDAINRLDPDTRASLAGVATRKLDILHLVVKAADDKRKVCIAKQWKLKTPGGKIIILRDVLEKIAGWVNRFVAVGDTILQYDPSHAALAWAAFRFLLNVAVGDVQIWGGMLLNLETLAQLLYRCEVVENTHIKRSFSMTSHLQEAVVQLYVNIMGALATLVKYFKQGTGGRILWSAARSDHNLQDMTAVYAQEQEVLKWAALVDSELSQATNTEVVSIAHKVTTISTSLDAGLTRLMDTSLAMRHSLDGGKISKILLWLSTVPTVLHMKEIAARRLPGSGVWLLTHPDFHTWHTSSSSAIFLLHGVRGCGKSTVASLVVDHFQQPSAQPGATTVPCAHFLCDDSSAEPDRARADSILRTVVRQLAVDSAAGSIDPTVFSSYEKSLKAAEQVRVNMAKLSVKECLSLLLDLTATNPAYILIDAVDQLGQDERAILIDTLQMLVDQSGSIIKIFLTSCDNAHVEGLLNGATKLRVSSDCVHKDIREFATRQLQDANKRRRILNGAATATLLGKIKEQLINGAGEMFLWVTLQLDFLCRKKTEQDIMTALGTELTADLDQIYGRTLRHFHTLDSTATQAIVHIFSFLLYSKRPLHPAALAHTLALNPSLTNTGVMDLEDLCCSLVLLDMPQGVARFCHPSVHLCLRECAVGPSSSPFVGDESPVQEFYHYAAVYWLEHLRECEVAGLGYAGLQTQAGLFVARKDDGFISPAFLTWMDWIEQVCCDLPPYHRTRNTFETILNKSLSPVFITCVFGLRGLLLYVLEALPDVDINQRSNTGHTGIYLASSYGHQQVVSLLLDYKADPKLECGAFGTLTRVACFRGHLNVVQNLLPRIDELKSPEPFSRAYRAACLGGNAEIALFLANNCLAARSADQHSSMLQETIEAGFPNLVDWLTAPSTLKAWGLPNLTLNAQAGLVGAAIKQGQVAVLKSLLDKRPHLMQALPKDCIPIAATSGQLAMVEYLYSIGADPKEEGCFGSALRSASLMGCEPIVRMLIGSGVDVGRCGAEGDALQAASMNGHIRVMELLIQAGANVNKPGKPRGTCLQAAAWYGQKDAVELLLHHGADMYQKGHALDALHAAIESGHEEIAKLLLAKGYQPPKGVSLPAASRGDHGNFVFTKGNRAAHPGLIGIQQEQVEDDTESETGSVSKSSDGEESLSQASICDDGDDDDDDDKTCAPSDQARDPYTVLAENLELSAVAGDVNSLHYYLLRPESTGWGVISAIETAAVRGQVDTLSFLATKGISRRLMCDADYEMSQAMTPAAENGQSEALQILGNASSWEIRQSLLGWQGPFYAAVKSGNLLCVATLLRHHPDPDESFLEVFSSAIESSIRNKHRKISEFLLLWLLKLSAVENEVVTTANASEEEAVPTASAKMVSFLRMYLNPKVRGPGKDDRSARVFWALLVAVAKTGDARSLKLLLLKAETEGYMKGNEPSKVFEAAFLSACSHNVRDIELLPVSNVSGNCFTQQQISHGIHTAALAGKAKVVHYLAEKMLGGTGSEESRSKLYEAFLGASYRGNARVVQSMLDLSSFWNGIGEANKTTMLTRGLVAAVEHGHKKTAQLLLKNGADVQACVQEVPEPQSYSAEAAFLKCQPFGFGQFGRRPRYPQLSPRPTSPLQAVLRGFKAVAARETWERYNSSSDINQSCNLESLLGTLIDLGCDPDDQAGQSMYPIQNAARWANERAIQILLDAGAEPDRVRNVDDQRDSSHPILLAAARPYRFSYAIIAKLVEGGATLPRTGHGQVHPAVLGSWARAIGMRSSSTSRKPRGQWYESSALPLDVARQLFSGGMRALLTESFKQLPQQNVAQPEYLTLLTGASTAGDRLSVKLLLKHGVPVNHAGQKSLSDTPLGCAALYGHIHIIKDLLDAGADVDCHAFAYRPQDAMVKAIIGGHTAAVRLLVQRGAQRVRTRGRPFLLLAARTRNTEMVDCLLHLEFPIKGDSAALLAACDNGDVDIVLRLLLAGADPNKPGKAESTCTPLYQACRRGHLAIVQALLRHGADPNLRIKEGLGMPLVVTASKGHLEVVRALLKHGAKPDRTAVVLSRSAARRPAWYPGEEWEPADDTAGTHWPITPTALNEACTNGHLEVVEELLSHGACVIDGIASTCSGSWSSAKANILELLLETVSGRGDFEKIWKSAVSDESLTHRGHLIELLLDYVSPSTEILVLAVSSGSISAVDRCLTRGIDPNNPNQLGHLPLASAARSLHKEVVRRLVLEGASVDELDEQGQTPLLGTLEGFRTSLAASLQTTARSHHSSDLEDIVHCLVKGGARAAGEVLEVACSLGHAGVVAILLAHREPSDAWQTGLQNCLFAALDADNPDVVCLLLKNGTDPHQARSLQPSDPRAQFLLPQTQAMIEQTPVEAACGKQNDCLVRAFLASVPDLRIPPRVLTTAARSWLHQTGSRPAHCSDLAIILEHDASLIVPDSVLEILTEDYEGHLLKLVLPRSRCSDRSRFQPRPLSPRAPPTLSQIPRALVERRYTGAGFATAR</sequence>
<evidence type="ECO:0000256" key="4">
    <source>
        <dbReference type="SAM" id="MobiDB-lite"/>
    </source>
</evidence>
<dbReference type="Pfam" id="PF24809">
    <property type="entry name" value="DUF7708"/>
    <property type="match status" value="1"/>
</dbReference>
<dbReference type="PROSITE" id="PS50297">
    <property type="entry name" value="ANK_REP_REGION"/>
    <property type="match status" value="5"/>
</dbReference>
<feature type="domain" description="Nephrocystin 3-like N-terminal" evidence="6">
    <location>
        <begin position="298"/>
        <end position="475"/>
    </location>
</feature>
<dbReference type="PANTHER" id="PTHR24123:SF33">
    <property type="entry name" value="PROTEIN HOS4"/>
    <property type="match status" value="1"/>
</dbReference>
<feature type="domain" description="DUF7708" evidence="5">
    <location>
        <begin position="80"/>
        <end position="198"/>
    </location>
</feature>
<evidence type="ECO:0000313" key="8">
    <source>
        <dbReference type="Proteomes" id="UP001610335"/>
    </source>
</evidence>
<dbReference type="Gene3D" id="3.40.50.300">
    <property type="entry name" value="P-loop containing nucleotide triphosphate hydrolases"/>
    <property type="match status" value="1"/>
</dbReference>
<dbReference type="SUPFAM" id="SSF48403">
    <property type="entry name" value="Ankyrin repeat"/>
    <property type="match status" value="5"/>
</dbReference>
<feature type="compositionally biased region" description="Polar residues" evidence="4">
    <location>
        <begin position="1161"/>
        <end position="1179"/>
    </location>
</feature>
<dbReference type="Gene3D" id="1.25.40.20">
    <property type="entry name" value="Ankyrin repeat-containing domain"/>
    <property type="match status" value="8"/>
</dbReference>
<dbReference type="InterPro" id="IPR056125">
    <property type="entry name" value="DUF7708"/>
</dbReference>
<proteinExistence type="predicted"/>
<feature type="repeat" description="ANK" evidence="3">
    <location>
        <begin position="1864"/>
        <end position="1892"/>
    </location>
</feature>
<dbReference type="InterPro" id="IPR036770">
    <property type="entry name" value="Ankyrin_rpt-contain_sf"/>
</dbReference>
<dbReference type="Pfam" id="PF12796">
    <property type="entry name" value="Ank_2"/>
    <property type="match status" value="2"/>
</dbReference>
<comment type="caution">
    <text evidence="7">The sequence shown here is derived from an EMBL/GenBank/DDBJ whole genome shotgun (WGS) entry which is preliminary data.</text>
</comment>
<feature type="repeat" description="ANK" evidence="3">
    <location>
        <begin position="1994"/>
        <end position="2026"/>
    </location>
</feature>
<name>A0ABR4HXD0_9EURO</name>
<feature type="repeat" description="ANK" evidence="3">
    <location>
        <begin position="794"/>
        <end position="826"/>
    </location>
</feature>
<dbReference type="SMART" id="SM00248">
    <property type="entry name" value="ANK"/>
    <property type="match status" value="21"/>
</dbReference>
<evidence type="ECO:0000313" key="7">
    <source>
        <dbReference type="EMBL" id="KAL2820150.1"/>
    </source>
</evidence>
<keyword evidence="8" id="KW-1185">Reference proteome</keyword>
<evidence type="ECO:0000256" key="1">
    <source>
        <dbReference type="ARBA" id="ARBA00022737"/>
    </source>
</evidence>
<evidence type="ECO:0000259" key="5">
    <source>
        <dbReference type="Pfam" id="PF24809"/>
    </source>
</evidence>
<dbReference type="InterPro" id="IPR056884">
    <property type="entry name" value="NPHP3-like_N"/>
</dbReference>
<protein>
    <submittedName>
        <fullName evidence="7">Ankyrin repeat-containing domain protein</fullName>
    </submittedName>
</protein>
<feature type="compositionally biased region" description="Acidic residues" evidence="4">
    <location>
        <begin position="1182"/>
        <end position="1191"/>
    </location>
</feature>
<accession>A0ABR4HXD0</accession>
<evidence type="ECO:0000256" key="3">
    <source>
        <dbReference type="PROSITE-ProRule" id="PRU00023"/>
    </source>
</evidence>
<dbReference type="InterPro" id="IPR051165">
    <property type="entry name" value="Multifunctional_ANK_Repeat"/>
</dbReference>
<reference evidence="7 8" key="1">
    <citation type="submission" date="2024-07" db="EMBL/GenBank/DDBJ databases">
        <title>Section-level genome sequencing and comparative genomics of Aspergillus sections Usti and Cavernicolus.</title>
        <authorList>
            <consortium name="Lawrence Berkeley National Laboratory"/>
            <person name="Nybo J.L."/>
            <person name="Vesth T.C."/>
            <person name="Theobald S."/>
            <person name="Frisvad J.C."/>
            <person name="Larsen T.O."/>
            <person name="Kjaerboelling I."/>
            <person name="Rothschild-Mancinelli K."/>
            <person name="Lyhne E.K."/>
            <person name="Kogle M.E."/>
            <person name="Barry K."/>
            <person name="Clum A."/>
            <person name="Na H."/>
            <person name="Ledsgaard L."/>
            <person name="Lin J."/>
            <person name="Lipzen A."/>
            <person name="Kuo A."/>
            <person name="Riley R."/>
            <person name="Mondo S."/>
            <person name="LaButti K."/>
            <person name="Haridas S."/>
            <person name="Pangalinan J."/>
            <person name="Salamov A.A."/>
            <person name="Simmons B.A."/>
            <person name="Magnuson J.K."/>
            <person name="Chen J."/>
            <person name="Drula E."/>
            <person name="Henrissat B."/>
            <person name="Wiebenga A."/>
            <person name="Lubbers R.J."/>
            <person name="Gomes A.C."/>
            <person name="Makela M.R."/>
            <person name="Stajich J."/>
            <person name="Grigoriev I.V."/>
            <person name="Mortensen U.H."/>
            <person name="De vries R.P."/>
            <person name="Baker S.E."/>
            <person name="Andersen M.R."/>
        </authorList>
    </citation>
    <scope>NUCLEOTIDE SEQUENCE [LARGE SCALE GENOMIC DNA]</scope>
    <source>
        <strain evidence="7 8">CBS 600.67</strain>
    </source>
</reference>
<dbReference type="PROSITE" id="PS50088">
    <property type="entry name" value="ANK_REPEAT"/>
    <property type="match status" value="6"/>
</dbReference>
<evidence type="ECO:0000256" key="2">
    <source>
        <dbReference type="ARBA" id="ARBA00023043"/>
    </source>
</evidence>